<sequence length="125" mass="14896">MFGELSLRLQVSLVEVKPSLLHVSTHIKDKPVYARLYMYLFPHEKDLFQDFTFESEESNNHKTLRTRLPWKKNPLLTRFSRLDFCERRIQYSHDSVSDFQIREKQNSDTLEAKIAPAKHDSFLPQ</sequence>
<dbReference type="EMBL" id="JACVVK020000009">
    <property type="protein sequence ID" value="KAK7505653.1"/>
    <property type="molecule type" value="Genomic_DNA"/>
</dbReference>
<keyword evidence="2" id="KW-1185">Reference proteome</keyword>
<organism evidence="1 2">
    <name type="scientific">Batillaria attramentaria</name>
    <dbReference type="NCBI Taxonomy" id="370345"/>
    <lineage>
        <taxon>Eukaryota</taxon>
        <taxon>Metazoa</taxon>
        <taxon>Spiralia</taxon>
        <taxon>Lophotrochozoa</taxon>
        <taxon>Mollusca</taxon>
        <taxon>Gastropoda</taxon>
        <taxon>Caenogastropoda</taxon>
        <taxon>Sorbeoconcha</taxon>
        <taxon>Cerithioidea</taxon>
        <taxon>Batillariidae</taxon>
        <taxon>Batillaria</taxon>
    </lineage>
</organism>
<reference evidence="1 2" key="1">
    <citation type="journal article" date="2023" name="Sci. Data">
        <title>Genome assembly of the Korean intertidal mud-creeper Batillaria attramentaria.</title>
        <authorList>
            <person name="Patra A.K."/>
            <person name="Ho P.T."/>
            <person name="Jun S."/>
            <person name="Lee S.J."/>
            <person name="Kim Y."/>
            <person name="Won Y.J."/>
        </authorList>
    </citation>
    <scope>NUCLEOTIDE SEQUENCE [LARGE SCALE GENOMIC DNA]</scope>
    <source>
        <strain evidence="1">Wonlab-2016</strain>
    </source>
</reference>
<accession>A0ABD0M311</accession>
<dbReference type="Proteomes" id="UP001519460">
    <property type="component" value="Unassembled WGS sequence"/>
</dbReference>
<dbReference type="AlphaFoldDB" id="A0ABD0M311"/>
<protein>
    <submittedName>
        <fullName evidence="1">Uncharacterized protein</fullName>
    </submittedName>
</protein>
<comment type="caution">
    <text evidence="1">The sequence shown here is derived from an EMBL/GenBank/DDBJ whole genome shotgun (WGS) entry which is preliminary data.</text>
</comment>
<evidence type="ECO:0000313" key="1">
    <source>
        <dbReference type="EMBL" id="KAK7505653.1"/>
    </source>
</evidence>
<gene>
    <name evidence="1" type="ORF">BaRGS_00002924</name>
</gene>
<evidence type="ECO:0000313" key="2">
    <source>
        <dbReference type="Proteomes" id="UP001519460"/>
    </source>
</evidence>
<proteinExistence type="predicted"/>
<name>A0ABD0M311_9CAEN</name>